<feature type="region of interest" description="Disordered" evidence="1">
    <location>
        <begin position="1"/>
        <end position="37"/>
    </location>
</feature>
<comment type="caution">
    <text evidence="2">The sequence shown here is derived from an EMBL/GenBank/DDBJ whole genome shotgun (WGS) entry which is preliminary data.</text>
</comment>
<protein>
    <submittedName>
        <fullName evidence="2">Uncharacterized protein</fullName>
    </submittedName>
</protein>
<organism evidence="2 3">
    <name type="scientific">Pleurodeles waltl</name>
    <name type="common">Iberian ribbed newt</name>
    <dbReference type="NCBI Taxonomy" id="8319"/>
    <lineage>
        <taxon>Eukaryota</taxon>
        <taxon>Metazoa</taxon>
        <taxon>Chordata</taxon>
        <taxon>Craniata</taxon>
        <taxon>Vertebrata</taxon>
        <taxon>Euteleostomi</taxon>
        <taxon>Amphibia</taxon>
        <taxon>Batrachia</taxon>
        <taxon>Caudata</taxon>
        <taxon>Salamandroidea</taxon>
        <taxon>Salamandridae</taxon>
        <taxon>Pleurodelinae</taxon>
        <taxon>Pleurodeles</taxon>
    </lineage>
</organism>
<evidence type="ECO:0000313" key="2">
    <source>
        <dbReference type="EMBL" id="KAJ1187465.1"/>
    </source>
</evidence>
<sequence length="81" mass="9237">MTPRRSPVTQPDNVLTACSSGTRRGAISKGDHRGHLPSLRGLVHAKAYERQAEVAREDGKRTETSRRRHQMQFYVPRQVKK</sequence>
<name>A0AAV7UES4_PLEWA</name>
<feature type="compositionally biased region" description="Basic and acidic residues" evidence="1">
    <location>
        <begin position="51"/>
        <end position="65"/>
    </location>
</feature>
<feature type="region of interest" description="Disordered" evidence="1">
    <location>
        <begin position="51"/>
        <end position="81"/>
    </location>
</feature>
<keyword evidence="3" id="KW-1185">Reference proteome</keyword>
<evidence type="ECO:0000313" key="3">
    <source>
        <dbReference type="Proteomes" id="UP001066276"/>
    </source>
</evidence>
<reference evidence="2" key="1">
    <citation type="journal article" date="2022" name="bioRxiv">
        <title>Sequencing and chromosome-scale assembly of the giantPleurodeles waltlgenome.</title>
        <authorList>
            <person name="Brown T."/>
            <person name="Elewa A."/>
            <person name="Iarovenko S."/>
            <person name="Subramanian E."/>
            <person name="Araus A.J."/>
            <person name="Petzold A."/>
            <person name="Susuki M."/>
            <person name="Suzuki K.-i.T."/>
            <person name="Hayashi T."/>
            <person name="Toyoda A."/>
            <person name="Oliveira C."/>
            <person name="Osipova E."/>
            <person name="Leigh N.D."/>
            <person name="Simon A."/>
            <person name="Yun M.H."/>
        </authorList>
    </citation>
    <scope>NUCLEOTIDE SEQUENCE</scope>
    <source>
        <strain evidence="2">20211129_DDA</strain>
        <tissue evidence="2">Liver</tissue>
    </source>
</reference>
<dbReference type="EMBL" id="JANPWB010000005">
    <property type="protein sequence ID" value="KAJ1187465.1"/>
    <property type="molecule type" value="Genomic_DNA"/>
</dbReference>
<proteinExistence type="predicted"/>
<dbReference type="AlphaFoldDB" id="A0AAV7UES4"/>
<dbReference type="Proteomes" id="UP001066276">
    <property type="component" value="Chromosome 3_1"/>
</dbReference>
<feature type="compositionally biased region" description="Polar residues" evidence="1">
    <location>
        <begin position="7"/>
        <end position="22"/>
    </location>
</feature>
<evidence type="ECO:0000256" key="1">
    <source>
        <dbReference type="SAM" id="MobiDB-lite"/>
    </source>
</evidence>
<gene>
    <name evidence="2" type="ORF">NDU88_004241</name>
</gene>
<accession>A0AAV7UES4</accession>